<dbReference type="RefSeq" id="WP_062535915.1">
    <property type="nucleotide sequence ID" value="NZ_DF970177.1"/>
</dbReference>
<dbReference type="OrthoDB" id="7064156at2"/>
<evidence type="ECO:0000313" key="3">
    <source>
        <dbReference type="Proteomes" id="UP000253740"/>
    </source>
</evidence>
<gene>
    <name evidence="1" type="ORF">MBSD_1019</name>
    <name evidence="2" type="ORF">MBSD_n1101</name>
</gene>
<sequence length="148" mass="17023">MKQRWAFFKEADTSFGLFYPRHYVVAGFDTYERAKEVERQFVEAGFPRDDVAAATGPFVAKRLESRRGANWLQRLEAFIAEAVGTEAGYIEDDLKLARRGGAFLFVYVPDRASEERARGVLRRCHPIYARCYHPLGIERIVYPPQSTL</sequence>
<accession>A0A0K8QLJ6</accession>
<dbReference type="EMBL" id="DF952378">
    <property type="protein sequence ID" value="GAN44484.1"/>
    <property type="molecule type" value="Genomic_DNA"/>
</dbReference>
<evidence type="ECO:0000313" key="2">
    <source>
        <dbReference type="EMBL" id="GAP65810.1"/>
    </source>
</evidence>
<protein>
    <submittedName>
        <fullName evidence="2">Uncharacterized protein</fullName>
    </submittedName>
</protein>
<proteinExistence type="predicted"/>
<organism evidence="2">
    <name type="scientific">Mizugakiibacter sediminis</name>
    <dbReference type="NCBI Taxonomy" id="1475481"/>
    <lineage>
        <taxon>Bacteria</taxon>
        <taxon>Pseudomonadati</taxon>
        <taxon>Pseudomonadota</taxon>
        <taxon>Gammaproteobacteria</taxon>
        <taxon>Lysobacterales</taxon>
        <taxon>Rhodanobacteraceae</taxon>
        <taxon>Mizugakiibacter</taxon>
    </lineage>
</organism>
<evidence type="ECO:0000313" key="1">
    <source>
        <dbReference type="EMBL" id="GAN44484.1"/>
    </source>
</evidence>
<dbReference type="EMBL" id="DF970177">
    <property type="protein sequence ID" value="GAP65810.1"/>
    <property type="molecule type" value="Genomic_DNA"/>
</dbReference>
<name>A0A0K8QLJ6_9GAMM</name>
<reference evidence="1" key="1">
    <citation type="submission" date="2015-03" db="EMBL/GenBank/DDBJ databases">
        <title>Draft genome sequence of Mizugakiibacter sediminis skMP5.</title>
        <authorList>
            <person name="Watanabe T."/>
            <person name="Kojima H."/>
            <person name="Fukui M."/>
        </authorList>
    </citation>
    <scope>NUCLEOTIDE SEQUENCE</scope>
    <source>
        <strain evidence="1">SkMP5</strain>
    </source>
</reference>
<reference evidence="2" key="2">
    <citation type="submission" date="2015-08" db="EMBL/GenBank/DDBJ databases">
        <title>Complete DNA Sequence of Pseudomonas syringae pv. actinidiae, the Causal Agent of Kiwifruit Canker Disease.</title>
        <authorList>
            <person name="Rikkerink E.H.A."/>
            <person name="Fineran P.C."/>
        </authorList>
    </citation>
    <scope>NUCLEOTIDE SEQUENCE</scope>
    <source>
        <strain evidence="2">SkMP5</strain>
    </source>
</reference>
<dbReference type="AlphaFoldDB" id="A0A0K8QLJ6"/>
<dbReference type="HOGENOM" id="CLU_154549_0_0_6"/>
<dbReference type="Proteomes" id="UP000253740">
    <property type="component" value="Unassembled WGS sequence"/>
</dbReference>
<keyword evidence="3" id="KW-1185">Reference proteome</keyword>